<protein>
    <submittedName>
        <fullName evidence="6">Interferon-induced GTP-binding protein Mx</fullName>
    </submittedName>
</protein>
<dbReference type="InterPro" id="IPR001401">
    <property type="entry name" value="Dynamin_GTPase"/>
</dbReference>
<evidence type="ECO:0000259" key="4">
    <source>
        <dbReference type="PROSITE" id="PS51388"/>
    </source>
</evidence>
<dbReference type="InterPro" id="IPR030381">
    <property type="entry name" value="G_DYNAMIN_dom"/>
</dbReference>
<evidence type="ECO:0000256" key="2">
    <source>
        <dbReference type="ARBA" id="ARBA00023134"/>
    </source>
</evidence>
<dbReference type="Pfam" id="PF00350">
    <property type="entry name" value="Dynamin_N"/>
    <property type="match status" value="1"/>
</dbReference>
<gene>
    <name evidence="6" type="ORF">MGYG_02294</name>
</gene>
<dbReference type="GO" id="GO:0016020">
    <property type="term" value="C:membrane"/>
    <property type="evidence" value="ECO:0007669"/>
    <property type="project" value="TreeGrafter"/>
</dbReference>
<dbReference type="InterPro" id="IPR045063">
    <property type="entry name" value="Dynamin_N"/>
</dbReference>
<dbReference type="InterPro" id="IPR022812">
    <property type="entry name" value="Dynamin"/>
</dbReference>
<dbReference type="PROSITE" id="PS51718">
    <property type="entry name" value="G_DYNAMIN_2"/>
    <property type="match status" value="1"/>
</dbReference>
<dbReference type="GO" id="GO:0048312">
    <property type="term" value="P:intracellular distribution of mitochondria"/>
    <property type="evidence" value="ECO:0007669"/>
    <property type="project" value="TreeGrafter"/>
</dbReference>
<evidence type="ECO:0000259" key="5">
    <source>
        <dbReference type="PROSITE" id="PS51718"/>
    </source>
</evidence>
<dbReference type="GO" id="GO:0008017">
    <property type="term" value="F:microtubule binding"/>
    <property type="evidence" value="ECO:0007669"/>
    <property type="project" value="TreeGrafter"/>
</dbReference>
<dbReference type="eggNOG" id="KOG0446">
    <property type="taxonomic scope" value="Eukaryota"/>
</dbReference>
<proteinExistence type="predicted"/>
<dbReference type="STRING" id="535722.E4UQV5"/>
<dbReference type="PROSITE" id="PS51388">
    <property type="entry name" value="GED"/>
    <property type="match status" value="1"/>
</dbReference>
<organism evidence="7">
    <name type="scientific">Arthroderma gypseum (strain ATCC MYA-4604 / CBS 118893)</name>
    <name type="common">Microsporum gypseum</name>
    <dbReference type="NCBI Taxonomy" id="535722"/>
    <lineage>
        <taxon>Eukaryota</taxon>
        <taxon>Fungi</taxon>
        <taxon>Dikarya</taxon>
        <taxon>Ascomycota</taxon>
        <taxon>Pezizomycotina</taxon>
        <taxon>Eurotiomycetes</taxon>
        <taxon>Eurotiomycetidae</taxon>
        <taxon>Onygenales</taxon>
        <taxon>Arthrodermataceae</taxon>
        <taxon>Nannizzia</taxon>
    </lineage>
</organism>
<dbReference type="OMA" id="HQKGHPI"/>
<dbReference type="EMBL" id="DS989823">
    <property type="protein sequence ID" value="EFQ99281.1"/>
    <property type="molecule type" value="Genomic_DNA"/>
</dbReference>
<sequence length="799" mass="89434">MKHFTTSALDGLCSEDQLDLLNSIDTLRSQGISHYISLPQIIVCGDQSSGKSSVLEAISGVAFPVKSNLCTRFPIELVLRKSPEVRVSVSIVPHRSRSESEQRSLESFREDVDSFEALPELIENVKAALGISTHGKAFSKDILRIEISGPDRPHLTIVDLPGLIHSETKQQSASDVDLVQDVVQAYMREPRSIILAVISAKNDIANQIVLKLARGADRSGRRTLGVITKPDTLIPGSPTESIFVSLAKNQEVGFRLGWHVLKNMDSEKGISTLANRDAEEEHFFSQGIWKDITPSILGIDRLRGRLSKVLLAQIATELPSLVDEIKVQIEACCGKLEKLGEPRATMHEQRLYLCHISQSFQSLAKAAVDGTYNEPFFEGIDRSVGYPKRMRAIAQNLNQDFADKISRYGHYRNISENEAYYQMNPHQINTTRGEFLNYIESLLKMSRGRELSGTFNSMVVKDLFFEQSAPWEKIARSHVNEVWTAAKEFLRLAIAHVADAATAKALFQTVFEPALEKLLNGLQSKTSELLIPHREGHPITYNHYFIETYQQIQNERRKEEYSTIIRQFFKAPDLHTLVNLGHRNDLHRLVESLVGRTERDMGRYASIEALDCMMAYYKVALKRFIDDMAIEAIEGKLISLLSNIFTPVAVFEMSDTVVTQIAGESEENKTERNQLNKQLDILTRGSATCKRFIGDDNFESKSGHQENFQSDAVTESKTQDPVDSPLEVDEAPIESSVECVSIPGGENAFDEIPAPEPVAELALEYPTPEVPVPPDVNSLPTSKKDKKKKKGVSRVEQVL</sequence>
<dbReference type="OrthoDB" id="415706at2759"/>
<evidence type="ECO:0000256" key="1">
    <source>
        <dbReference type="ARBA" id="ARBA00022741"/>
    </source>
</evidence>
<dbReference type="GO" id="GO:0005874">
    <property type="term" value="C:microtubule"/>
    <property type="evidence" value="ECO:0007669"/>
    <property type="project" value="TreeGrafter"/>
</dbReference>
<dbReference type="InParanoid" id="E4UQV5"/>
<evidence type="ECO:0000313" key="6">
    <source>
        <dbReference type="EMBL" id="EFQ99281.1"/>
    </source>
</evidence>
<feature type="compositionally biased region" description="Basic and acidic residues" evidence="3">
    <location>
        <begin position="695"/>
        <end position="704"/>
    </location>
</feature>
<feature type="region of interest" description="Disordered" evidence="3">
    <location>
        <begin position="695"/>
        <end position="733"/>
    </location>
</feature>
<dbReference type="AlphaFoldDB" id="E4UQV5"/>
<dbReference type="HOGENOM" id="CLU_008964_7_3_1"/>
<keyword evidence="7" id="KW-1185">Reference proteome</keyword>
<dbReference type="Pfam" id="PF01031">
    <property type="entry name" value="Dynamin_M"/>
    <property type="match status" value="1"/>
</dbReference>
<name>E4UQV5_ARTGP</name>
<dbReference type="VEuPathDB" id="FungiDB:MGYG_02294"/>
<dbReference type="Gene3D" id="1.20.120.1240">
    <property type="entry name" value="Dynamin, middle domain"/>
    <property type="match status" value="1"/>
</dbReference>
<accession>E4UQV5</accession>
<reference evidence="7" key="1">
    <citation type="journal article" date="2012" name="MBio">
        <title>Comparative genome analysis of Trichophyton rubrum and related dermatophytes reveals candidate genes involved in infection.</title>
        <authorList>
            <person name="Martinez D.A."/>
            <person name="Oliver B.G."/>
            <person name="Graeser Y."/>
            <person name="Goldberg J.M."/>
            <person name="Li W."/>
            <person name="Martinez-Rossi N.M."/>
            <person name="Monod M."/>
            <person name="Shelest E."/>
            <person name="Barton R.C."/>
            <person name="Birch E."/>
            <person name="Brakhage A.A."/>
            <person name="Chen Z."/>
            <person name="Gurr S.J."/>
            <person name="Heiman D."/>
            <person name="Heitman J."/>
            <person name="Kosti I."/>
            <person name="Rossi A."/>
            <person name="Saif S."/>
            <person name="Samalova M."/>
            <person name="Saunders C.W."/>
            <person name="Shea T."/>
            <person name="Summerbell R.C."/>
            <person name="Xu J."/>
            <person name="Young S."/>
            <person name="Zeng Q."/>
            <person name="Birren B.W."/>
            <person name="Cuomo C.A."/>
            <person name="White T.C."/>
        </authorList>
    </citation>
    <scope>NUCLEOTIDE SEQUENCE [LARGE SCALE GENOMIC DNA]</scope>
    <source>
        <strain evidence="7">ATCC MYA-4604 / CBS 118893</strain>
    </source>
</reference>
<dbReference type="PRINTS" id="PR00195">
    <property type="entry name" value="DYNAMIN"/>
</dbReference>
<dbReference type="InterPro" id="IPR020850">
    <property type="entry name" value="GED_dom"/>
</dbReference>
<feature type="domain" description="GED" evidence="4">
    <location>
        <begin position="606"/>
        <end position="697"/>
    </location>
</feature>
<dbReference type="GeneID" id="10030065"/>
<feature type="domain" description="Dynamin-type G" evidence="5">
    <location>
        <begin position="35"/>
        <end position="319"/>
    </location>
</feature>
<dbReference type="InterPro" id="IPR000375">
    <property type="entry name" value="Dynamin_stalk"/>
</dbReference>
<dbReference type="GO" id="GO:0000266">
    <property type="term" value="P:mitochondrial fission"/>
    <property type="evidence" value="ECO:0007669"/>
    <property type="project" value="TreeGrafter"/>
</dbReference>
<dbReference type="RefSeq" id="XP_003174764.1">
    <property type="nucleotide sequence ID" value="XM_003174716.1"/>
</dbReference>
<dbReference type="PANTHER" id="PTHR11566:SF21">
    <property type="entry name" value="DYNAMIN RELATED PROTEIN 1, ISOFORM A"/>
    <property type="match status" value="1"/>
</dbReference>
<dbReference type="GO" id="GO:0006897">
    <property type="term" value="P:endocytosis"/>
    <property type="evidence" value="ECO:0007669"/>
    <property type="project" value="TreeGrafter"/>
</dbReference>
<dbReference type="GO" id="GO:0003924">
    <property type="term" value="F:GTPase activity"/>
    <property type="evidence" value="ECO:0007669"/>
    <property type="project" value="InterPro"/>
</dbReference>
<dbReference type="Proteomes" id="UP000002669">
    <property type="component" value="Unassembled WGS sequence"/>
</dbReference>
<evidence type="ECO:0000313" key="7">
    <source>
        <dbReference type="Proteomes" id="UP000002669"/>
    </source>
</evidence>
<dbReference type="GO" id="GO:0005525">
    <property type="term" value="F:GTP binding"/>
    <property type="evidence" value="ECO:0007669"/>
    <property type="project" value="InterPro"/>
</dbReference>
<keyword evidence="2" id="KW-0342">GTP-binding</keyword>
<evidence type="ECO:0000256" key="3">
    <source>
        <dbReference type="SAM" id="MobiDB-lite"/>
    </source>
</evidence>
<feature type="region of interest" description="Disordered" evidence="3">
    <location>
        <begin position="766"/>
        <end position="799"/>
    </location>
</feature>
<feature type="compositionally biased region" description="Polar residues" evidence="3">
    <location>
        <begin position="705"/>
        <end position="721"/>
    </location>
</feature>
<dbReference type="InterPro" id="IPR027417">
    <property type="entry name" value="P-loop_NTPase"/>
</dbReference>
<dbReference type="SMART" id="SM00053">
    <property type="entry name" value="DYNc"/>
    <property type="match status" value="1"/>
</dbReference>
<keyword evidence="1" id="KW-0547">Nucleotide-binding</keyword>
<dbReference type="CDD" id="cd08771">
    <property type="entry name" value="DLP_1"/>
    <property type="match status" value="1"/>
</dbReference>
<dbReference type="GO" id="GO:0016559">
    <property type="term" value="P:peroxisome fission"/>
    <property type="evidence" value="ECO:0007669"/>
    <property type="project" value="TreeGrafter"/>
</dbReference>
<dbReference type="PANTHER" id="PTHR11566">
    <property type="entry name" value="DYNAMIN"/>
    <property type="match status" value="1"/>
</dbReference>
<dbReference type="FunFam" id="3.40.50.300:FF:001425">
    <property type="entry name" value="Dynamin GTPase, putative"/>
    <property type="match status" value="1"/>
</dbReference>
<dbReference type="GO" id="GO:0005739">
    <property type="term" value="C:mitochondrion"/>
    <property type="evidence" value="ECO:0007669"/>
    <property type="project" value="TreeGrafter"/>
</dbReference>
<dbReference type="SUPFAM" id="SSF52540">
    <property type="entry name" value="P-loop containing nucleoside triphosphate hydrolases"/>
    <property type="match status" value="1"/>
</dbReference>
<dbReference type="Gene3D" id="3.40.50.300">
    <property type="entry name" value="P-loop containing nucleotide triphosphate hydrolases"/>
    <property type="match status" value="1"/>
</dbReference>